<dbReference type="EMBL" id="AMLP01000149">
    <property type="protein sequence ID" value="ELS54030.1"/>
    <property type="molecule type" value="Genomic_DNA"/>
</dbReference>
<dbReference type="SUPFAM" id="SSF52038">
    <property type="entry name" value="Barstar-related"/>
    <property type="match status" value="1"/>
</dbReference>
<dbReference type="InterPro" id="IPR000468">
    <property type="entry name" value="Barstar"/>
</dbReference>
<evidence type="ECO:0000256" key="1">
    <source>
        <dbReference type="ARBA" id="ARBA00006845"/>
    </source>
</evidence>
<organism evidence="3 4">
    <name type="scientific">Streptomyces viridochromogenes Tue57</name>
    <dbReference type="NCBI Taxonomy" id="1160705"/>
    <lineage>
        <taxon>Bacteria</taxon>
        <taxon>Bacillati</taxon>
        <taxon>Actinomycetota</taxon>
        <taxon>Actinomycetes</taxon>
        <taxon>Kitasatosporales</taxon>
        <taxon>Streptomycetaceae</taxon>
        <taxon>Streptomyces</taxon>
    </lineage>
</organism>
<dbReference type="PATRIC" id="fig|1160705.3.peg.4996"/>
<proteinExistence type="inferred from homology"/>
<protein>
    <submittedName>
        <fullName evidence="3">Putative Barstar (Barnase inhibitor)</fullName>
    </submittedName>
</protein>
<evidence type="ECO:0000313" key="4">
    <source>
        <dbReference type="Proteomes" id="UP000011205"/>
    </source>
</evidence>
<dbReference type="AlphaFoldDB" id="L8PC84"/>
<evidence type="ECO:0000313" key="3">
    <source>
        <dbReference type="EMBL" id="ELS54030.1"/>
    </source>
</evidence>
<accession>L8PC84</accession>
<dbReference type="Pfam" id="PF01337">
    <property type="entry name" value="Barstar"/>
    <property type="match status" value="1"/>
</dbReference>
<dbReference type="Gene3D" id="3.30.370.10">
    <property type="entry name" value="Barstar-like"/>
    <property type="match status" value="1"/>
</dbReference>
<name>L8PC84_STRVR</name>
<feature type="domain" description="Barstar (barnase inhibitor)" evidence="2">
    <location>
        <begin position="20"/>
        <end position="100"/>
    </location>
</feature>
<sequence length="111" mass="12736">MMTDETDGTNEAQPTVPDSLVIDLTEVRDAEELHRLLQRELMFPDFYGRNWNAFWDAITGLVDLPHEVTFTGWAAFSAALPAEAGRLRELLDGYLSEYGQYLAVPRRIRYQ</sequence>
<gene>
    <name evidence="3" type="ORF">STVIR_5053</name>
</gene>
<comment type="similarity">
    <text evidence="1">Belongs to the barstar family.</text>
</comment>
<evidence type="ECO:0000259" key="2">
    <source>
        <dbReference type="Pfam" id="PF01337"/>
    </source>
</evidence>
<reference evidence="3 4" key="1">
    <citation type="journal article" date="2013" name="Genome Announc.">
        <title>Draft Genome Sequence of Streptomyces viridochromogenes Strain Tu57, Producer of Avilamycin.</title>
        <authorList>
            <person name="Gruning B.A."/>
            <person name="Erxleben A."/>
            <person name="Hahnlein A."/>
            <person name="Gunther S."/>
        </authorList>
    </citation>
    <scope>NUCLEOTIDE SEQUENCE [LARGE SCALE GENOMIC DNA]</scope>
    <source>
        <strain evidence="3 4">Tue57</strain>
    </source>
</reference>
<dbReference type="Proteomes" id="UP000011205">
    <property type="component" value="Unassembled WGS sequence"/>
</dbReference>
<comment type="caution">
    <text evidence="3">The sequence shown here is derived from an EMBL/GenBank/DDBJ whole genome shotgun (WGS) entry which is preliminary data.</text>
</comment>
<dbReference type="InterPro" id="IPR035905">
    <property type="entry name" value="Barstar-like_sf"/>
</dbReference>